<evidence type="ECO:0000259" key="4">
    <source>
        <dbReference type="PROSITE" id="PS51387"/>
    </source>
</evidence>
<accession>A0A1J5S1Z3</accession>
<evidence type="ECO:0000256" key="2">
    <source>
        <dbReference type="ARBA" id="ARBA00022827"/>
    </source>
</evidence>
<dbReference type="Pfam" id="PF00941">
    <property type="entry name" value="FAD_binding_5"/>
    <property type="match status" value="1"/>
</dbReference>
<organism evidence="5">
    <name type="scientific">mine drainage metagenome</name>
    <dbReference type="NCBI Taxonomy" id="410659"/>
    <lineage>
        <taxon>unclassified sequences</taxon>
        <taxon>metagenomes</taxon>
        <taxon>ecological metagenomes</taxon>
    </lineage>
</organism>
<dbReference type="InterPro" id="IPR016169">
    <property type="entry name" value="FAD-bd_PCMH_sub2"/>
</dbReference>
<proteinExistence type="predicted"/>
<dbReference type="GO" id="GO:0071949">
    <property type="term" value="F:FAD binding"/>
    <property type="evidence" value="ECO:0007669"/>
    <property type="project" value="InterPro"/>
</dbReference>
<dbReference type="AlphaFoldDB" id="A0A1J5S1Z3"/>
<keyword evidence="1" id="KW-0285">Flavoprotein</keyword>
<feature type="domain" description="FAD-binding PCMH-type" evidence="4">
    <location>
        <begin position="1"/>
        <end position="177"/>
    </location>
</feature>
<protein>
    <submittedName>
        <fullName evidence="5">Carbon monoxide dehydrogenase medium chain</fullName>
        <ecNumber evidence="5">1.2.99.2</ecNumber>
    </submittedName>
</protein>
<evidence type="ECO:0000256" key="3">
    <source>
        <dbReference type="ARBA" id="ARBA00023002"/>
    </source>
</evidence>
<dbReference type="InterPro" id="IPR002346">
    <property type="entry name" value="Mopterin_DH_FAD-bd"/>
</dbReference>
<dbReference type="EC" id="1.2.99.2" evidence="5"/>
<dbReference type="GO" id="GO:0016491">
    <property type="term" value="F:oxidoreductase activity"/>
    <property type="evidence" value="ECO:0007669"/>
    <property type="project" value="UniProtKB-KW"/>
</dbReference>
<dbReference type="Gene3D" id="3.30.43.10">
    <property type="entry name" value="Uridine Diphospho-n-acetylenolpyruvylglucosamine Reductase, domain 2"/>
    <property type="match status" value="1"/>
</dbReference>
<dbReference type="SUPFAM" id="SSF56176">
    <property type="entry name" value="FAD-binding/transporter-associated domain-like"/>
    <property type="match status" value="1"/>
</dbReference>
<keyword evidence="2" id="KW-0274">FAD</keyword>
<dbReference type="PANTHER" id="PTHR42659:SF2">
    <property type="entry name" value="XANTHINE DEHYDROGENASE SUBUNIT C-RELATED"/>
    <property type="match status" value="1"/>
</dbReference>
<keyword evidence="3 5" id="KW-0560">Oxidoreductase</keyword>
<dbReference type="InterPro" id="IPR016166">
    <property type="entry name" value="FAD-bd_PCMH"/>
</dbReference>
<reference evidence="5" key="1">
    <citation type="submission" date="2016-10" db="EMBL/GenBank/DDBJ databases">
        <title>Sequence of Gallionella enrichment culture.</title>
        <authorList>
            <person name="Poehlein A."/>
            <person name="Muehling M."/>
            <person name="Daniel R."/>
        </authorList>
    </citation>
    <scope>NUCLEOTIDE SEQUENCE</scope>
</reference>
<comment type="caution">
    <text evidence="5">The sequence shown here is derived from an EMBL/GenBank/DDBJ whole genome shotgun (WGS) entry which is preliminary data.</text>
</comment>
<dbReference type="PANTHER" id="PTHR42659">
    <property type="entry name" value="XANTHINE DEHYDROGENASE SUBUNIT C-RELATED"/>
    <property type="match status" value="1"/>
</dbReference>
<dbReference type="InterPro" id="IPR016167">
    <property type="entry name" value="FAD-bd_PCMH_sub1"/>
</dbReference>
<evidence type="ECO:0000313" key="5">
    <source>
        <dbReference type="EMBL" id="OIQ95787.1"/>
    </source>
</evidence>
<dbReference type="InterPro" id="IPR036318">
    <property type="entry name" value="FAD-bd_PCMH-like_sf"/>
</dbReference>
<dbReference type="InterPro" id="IPR051312">
    <property type="entry name" value="Diverse_Substr_Oxidored"/>
</dbReference>
<evidence type="ECO:0000256" key="1">
    <source>
        <dbReference type="ARBA" id="ARBA00022630"/>
    </source>
</evidence>
<dbReference type="PROSITE" id="PS51387">
    <property type="entry name" value="FAD_PCMH"/>
    <property type="match status" value="1"/>
</dbReference>
<name>A0A1J5S1Z3_9ZZZZ</name>
<dbReference type="EMBL" id="MLJW01000160">
    <property type="protein sequence ID" value="OIQ95787.1"/>
    <property type="molecule type" value="Genomic_DNA"/>
</dbReference>
<gene>
    <name evidence="5" type="primary">cutM_2</name>
    <name evidence="5" type="ORF">GALL_222460</name>
</gene>
<sequence>MKAAHFDYGRPVECGAAMVQLQQSGGGGKYIAGGQSLGPMMNLRLVQPDVLVDLRGIGALRECRTEEGYTVLGALTTHAAIEDGLVPDPTYGMMPWVARGIAYRAVRNRGTLGGSLAHADPAADWVNLMAVLDAQYLVEGPDGARTIAQPDWMLGAFATALHEDEVLTGVRIPDLSAGARWSYYKFNRKTGEFAEAIAAFVDDPRRGVRRGVIGALAGAPFVIREACPLIDAWDVAFAHEQLIAAGLEADSYDYKIHAVALARAAHAVKTFRGVNA</sequence>
<dbReference type="Gene3D" id="3.30.465.10">
    <property type="match status" value="1"/>
</dbReference>